<evidence type="ECO:0000313" key="9">
    <source>
        <dbReference type="EMBL" id="GFR39627.1"/>
    </source>
</evidence>
<keyword evidence="4" id="KW-0812">Transmembrane</keyword>
<evidence type="ECO:0000256" key="5">
    <source>
        <dbReference type="ARBA" id="ARBA00022989"/>
    </source>
</evidence>
<evidence type="ECO:0000256" key="8">
    <source>
        <dbReference type="SAM" id="MobiDB-lite"/>
    </source>
</evidence>
<dbReference type="PANTHER" id="PTHR33281:SF19">
    <property type="entry name" value="VOLTAGE-DEPENDENT ANION CHANNEL-FORMING PROTEIN YNEE"/>
    <property type="match status" value="1"/>
</dbReference>
<feature type="region of interest" description="Disordered" evidence="8">
    <location>
        <begin position="427"/>
        <end position="446"/>
    </location>
</feature>
<dbReference type="EMBL" id="BMAR01000001">
    <property type="protein sequence ID" value="GFR39627.1"/>
    <property type="molecule type" value="Genomic_DNA"/>
</dbReference>
<evidence type="ECO:0000256" key="1">
    <source>
        <dbReference type="ARBA" id="ARBA00004651"/>
    </source>
</evidence>
<organism evidence="9 10">
    <name type="scientific">Astrephomene gubernaculifera</name>
    <dbReference type="NCBI Taxonomy" id="47775"/>
    <lineage>
        <taxon>Eukaryota</taxon>
        <taxon>Viridiplantae</taxon>
        <taxon>Chlorophyta</taxon>
        <taxon>core chlorophytes</taxon>
        <taxon>Chlorophyceae</taxon>
        <taxon>CS clade</taxon>
        <taxon>Chlamydomonadales</taxon>
        <taxon>Astrephomenaceae</taxon>
        <taxon>Astrephomene</taxon>
    </lineage>
</organism>
<name>A0AAD3DFW5_9CHLO</name>
<protein>
    <recommendedName>
        <fullName evidence="11">Bestrophin homolog</fullName>
    </recommendedName>
</protein>
<comment type="caution">
    <text evidence="9">The sequence shown here is derived from an EMBL/GenBank/DDBJ whole genome shotgun (WGS) entry which is preliminary data.</text>
</comment>
<dbReference type="GO" id="GO:0005886">
    <property type="term" value="C:plasma membrane"/>
    <property type="evidence" value="ECO:0007669"/>
    <property type="project" value="UniProtKB-SubCell"/>
</dbReference>
<evidence type="ECO:0000256" key="2">
    <source>
        <dbReference type="ARBA" id="ARBA00022448"/>
    </source>
</evidence>
<feature type="compositionally biased region" description="Gly residues" evidence="8">
    <location>
        <begin position="436"/>
        <end position="446"/>
    </location>
</feature>
<feature type="non-terminal residue" evidence="9">
    <location>
        <position position="446"/>
    </location>
</feature>
<evidence type="ECO:0000256" key="7">
    <source>
        <dbReference type="ARBA" id="ARBA00023136"/>
    </source>
</evidence>
<dbReference type="GO" id="GO:0005254">
    <property type="term" value="F:chloride channel activity"/>
    <property type="evidence" value="ECO:0007669"/>
    <property type="project" value="InterPro"/>
</dbReference>
<gene>
    <name evidence="9" type="ORF">Agub_g92</name>
</gene>
<keyword evidence="6" id="KW-0406">Ion transport</keyword>
<keyword evidence="7" id="KW-0472">Membrane</keyword>
<dbReference type="Pfam" id="PF25539">
    <property type="entry name" value="Bestrophin_2"/>
    <property type="match status" value="1"/>
</dbReference>
<keyword evidence="2" id="KW-0813">Transport</keyword>
<accession>A0AAD3DFW5</accession>
<proteinExistence type="predicted"/>
<keyword evidence="5" id="KW-1133">Transmembrane helix</keyword>
<evidence type="ECO:0000256" key="6">
    <source>
        <dbReference type="ARBA" id="ARBA00023065"/>
    </source>
</evidence>
<evidence type="ECO:0000256" key="3">
    <source>
        <dbReference type="ARBA" id="ARBA00022475"/>
    </source>
</evidence>
<keyword evidence="3" id="KW-1003">Cell membrane</keyword>
<evidence type="ECO:0008006" key="11">
    <source>
        <dbReference type="Google" id="ProtNLM"/>
    </source>
</evidence>
<keyword evidence="10" id="KW-1185">Reference proteome</keyword>
<dbReference type="PANTHER" id="PTHR33281">
    <property type="entry name" value="UPF0187 PROTEIN YNEE"/>
    <property type="match status" value="1"/>
</dbReference>
<reference evidence="9 10" key="1">
    <citation type="journal article" date="2021" name="Sci. Rep.">
        <title>Genome sequencing of the multicellular alga Astrephomene provides insights into convergent evolution of germ-soma differentiation.</title>
        <authorList>
            <person name="Yamashita S."/>
            <person name="Yamamoto K."/>
            <person name="Matsuzaki R."/>
            <person name="Suzuki S."/>
            <person name="Yamaguchi H."/>
            <person name="Hirooka S."/>
            <person name="Minakuchi Y."/>
            <person name="Miyagishima S."/>
            <person name="Kawachi M."/>
            <person name="Toyoda A."/>
            <person name="Nozaki H."/>
        </authorList>
    </citation>
    <scope>NUCLEOTIDE SEQUENCE [LARGE SCALE GENOMIC DNA]</scope>
    <source>
        <strain evidence="9 10">NIES-4017</strain>
    </source>
</reference>
<dbReference type="InterPro" id="IPR044669">
    <property type="entry name" value="YneE/VCCN1/2-like"/>
</dbReference>
<evidence type="ECO:0000256" key="4">
    <source>
        <dbReference type="ARBA" id="ARBA00022692"/>
    </source>
</evidence>
<evidence type="ECO:0000313" key="10">
    <source>
        <dbReference type="Proteomes" id="UP001054857"/>
    </source>
</evidence>
<comment type="subcellular location">
    <subcellularLocation>
        <location evidence="1">Cell membrane</location>
        <topology evidence="1">Multi-pass membrane protein</topology>
    </subcellularLocation>
</comment>
<dbReference type="AlphaFoldDB" id="A0AAD3DFW5"/>
<dbReference type="Proteomes" id="UP001054857">
    <property type="component" value="Unassembled WGS sequence"/>
</dbReference>
<sequence length="446" mass="48967">MFAFRMEAPRQGTISTRTARPLRLVHKLADVTKVVRGRSRMRVRAESPIIEDIEVSGRDMSTRSVFNRSRWAYHQNTGRYARHMLSIFRSVTFHNLQAPMSFIVLTSCAVVLYRTLVDTGRLPDLFQGIRFTDVPFQLTSFALSLLLVFRTDASYGRWCAAMDAWGTLRTSAADLVRKAAAWVHDPAHLRRLVRWTAAFPACLMLELRYDSGTTALEAAVRQELGAVLRPHELEQVLSAGPHYHQFCLSVLTALVGAAQLEAGREAALLGELSGLNQAACECEKILRFPIPLTYTRHTSRFMLIYLTALPLALYDSCEWAAVPVTGVVSFLLLGIEDIGVQIEEPFSILPLPEICADLHLSAQTAVAQRDMVACLADPATCSAADLDLDPESVLERRADLQQRRQQQVARCGGGSCKCGAGGVHNTTSSNTASSNGAGGNGEYTVG</sequence>